<dbReference type="GO" id="GO:0003677">
    <property type="term" value="F:DNA binding"/>
    <property type="evidence" value="ECO:0007669"/>
    <property type="project" value="UniProtKB-KW"/>
</dbReference>
<evidence type="ECO:0000256" key="6">
    <source>
        <dbReference type="SAM" id="MobiDB-lite"/>
    </source>
</evidence>
<feature type="domain" description="TF-B3" evidence="7">
    <location>
        <begin position="1"/>
        <end position="75"/>
    </location>
</feature>
<dbReference type="SUPFAM" id="SSF101936">
    <property type="entry name" value="DNA-binding pseudobarrel domain"/>
    <property type="match status" value="1"/>
</dbReference>
<dbReference type="EMBL" id="JAYMYS010000001">
    <property type="protein sequence ID" value="KAK7411203.1"/>
    <property type="molecule type" value="Genomic_DNA"/>
</dbReference>
<evidence type="ECO:0000256" key="1">
    <source>
        <dbReference type="ARBA" id="ARBA00004123"/>
    </source>
</evidence>
<dbReference type="InterPro" id="IPR015300">
    <property type="entry name" value="DNA-bd_pseudobarrel_sf"/>
</dbReference>
<keyword evidence="5" id="KW-0539">Nucleus</keyword>
<comment type="caution">
    <text evidence="8">The sequence shown here is derived from an EMBL/GenBank/DDBJ whole genome shotgun (WGS) entry which is preliminary data.</text>
</comment>
<keyword evidence="9" id="KW-1185">Reference proteome</keyword>
<dbReference type="PANTHER" id="PTHR31920:SF135">
    <property type="entry name" value="B3 DOMAIN-CONTAINING PROTEIN OS03G0621600-RELATED"/>
    <property type="match status" value="1"/>
</dbReference>
<evidence type="ECO:0000313" key="9">
    <source>
        <dbReference type="Proteomes" id="UP001386955"/>
    </source>
</evidence>
<keyword evidence="2" id="KW-0805">Transcription regulation</keyword>
<evidence type="ECO:0000256" key="5">
    <source>
        <dbReference type="ARBA" id="ARBA00023242"/>
    </source>
</evidence>
<dbReference type="Gene3D" id="2.40.330.10">
    <property type="entry name" value="DNA-binding pseudobarrel domain"/>
    <property type="match status" value="1"/>
</dbReference>
<name>A0AAN9T067_PSOTE</name>
<dbReference type="Proteomes" id="UP001386955">
    <property type="component" value="Unassembled WGS sequence"/>
</dbReference>
<gene>
    <name evidence="8" type="ORF">VNO78_02635</name>
</gene>
<keyword evidence="3" id="KW-0238">DNA-binding</keyword>
<accession>A0AAN9T067</accession>
<evidence type="ECO:0000256" key="4">
    <source>
        <dbReference type="ARBA" id="ARBA00023163"/>
    </source>
</evidence>
<feature type="region of interest" description="Disordered" evidence="6">
    <location>
        <begin position="79"/>
        <end position="129"/>
    </location>
</feature>
<dbReference type="AlphaFoldDB" id="A0AAN9T067"/>
<dbReference type="CDD" id="cd10017">
    <property type="entry name" value="B3_DNA"/>
    <property type="match status" value="1"/>
</dbReference>
<dbReference type="InterPro" id="IPR003340">
    <property type="entry name" value="B3_DNA-bd"/>
</dbReference>
<protein>
    <recommendedName>
        <fullName evidence="7">TF-B3 domain-containing protein</fullName>
    </recommendedName>
</protein>
<organism evidence="8 9">
    <name type="scientific">Psophocarpus tetragonolobus</name>
    <name type="common">Winged bean</name>
    <name type="synonym">Dolichos tetragonolobus</name>
    <dbReference type="NCBI Taxonomy" id="3891"/>
    <lineage>
        <taxon>Eukaryota</taxon>
        <taxon>Viridiplantae</taxon>
        <taxon>Streptophyta</taxon>
        <taxon>Embryophyta</taxon>
        <taxon>Tracheophyta</taxon>
        <taxon>Spermatophyta</taxon>
        <taxon>Magnoliopsida</taxon>
        <taxon>eudicotyledons</taxon>
        <taxon>Gunneridae</taxon>
        <taxon>Pentapetalae</taxon>
        <taxon>rosids</taxon>
        <taxon>fabids</taxon>
        <taxon>Fabales</taxon>
        <taxon>Fabaceae</taxon>
        <taxon>Papilionoideae</taxon>
        <taxon>50 kb inversion clade</taxon>
        <taxon>NPAAA clade</taxon>
        <taxon>indigoferoid/millettioid clade</taxon>
        <taxon>Phaseoleae</taxon>
        <taxon>Psophocarpus</taxon>
    </lineage>
</organism>
<keyword evidence="4" id="KW-0804">Transcription</keyword>
<comment type="subcellular location">
    <subcellularLocation>
        <location evidence="1">Nucleus</location>
    </subcellularLocation>
</comment>
<dbReference type="PANTHER" id="PTHR31920">
    <property type="entry name" value="B3 DOMAIN-CONTAINING"/>
    <property type="match status" value="1"/>
</dbReference>
<dbReference type="InterPro" id="IPR050655">
    <property type="entry name" value="Plant_B3_domain"/>
</dbReference>
<evidence type="ECO:0000256" key="2">
    <source>
        <dbReference type="ARBA" id="ARBA00023015"/>
    </source>
</evidence>
<reference evidence="8 9" key="1">
    <citation type="submission" date="2024-01" db="EMBL/GenBank/DDBJ databases">
        <title>The genomes of 5 underutilized Papilionoideae crops provide insights into root nodulation and disease resistanc.</title>
        <authorList>
            <person name="Jiang F."/>
        </authorList>
    </citation>
    <scope>NUCLEOTIDE SEQUENCE [LARGE SCALE GENOMIC DNA]</scope>
    <source>
        <strain evidence="8">DUOXIRENSHENG_FW03</strain>
        <tissue evidence="8">Leaves</tissue>
    </source>
</reference>
<evidence type="ECO:0000313" key="8">
    <source>
        <dbReference type="EMBL" id="KAK7411203.1"/>
    </source>
</evidence>
<sequence length="145" mass="16943">MFTKRCGDDLPNPVSLIPSDCKQGEVLWKRGENGEVWFKKGWKKFVENYSLSRYDFVLFKYNGTSKIDVLILDNSAMEKNYPSFSSDYKSDTLDENDDKDVEMVQERRRKQKAKQNFLVDSSQPKKKTRFDKCKKGFQIITSPSS</sequence>
<evidence type="ECO:0000256" key="3">
    <source>
        <dbReference type="ARBA" id="ARBA00023125"/>
    </source>
</evidence>
<dbReference type="PROSITE" id="PS50863">
    <property type="entry name" value="B3"/>
    <property type="match status" value="1"/>
</dbReference>
<proteinExistence type="predicted"/>
<dbReference type="GO" id="GO:0005634">
    <property type="term" value="C:nucleus"/>
    <property type="evidence" value="ECO:0007669"/>
    <property type="project" value="UniProtKB-SubCell"/>
</dbReference>
<evidence type="ECO:0000259" key="7">
    <source>
        <dbReference type="PROSITE" id="PS50863"/>
    </source>
</evidence>